<sequence length="109" mass="12382">MTARIPKTPQEKKRLSYLKDRRNAYGENDKASRRNIPRARRARRHALRAAERQALARLTGQGGAADDAGVPFARRGTGQWRKWPDEPLAAAVARRLERRARQDRTTPAA</sequence>
<gene>
    <name evidence="2" type="ORF">ABWK59_07455</name>
</gene>
<organism evidence="2">
    <name type="scientific">Kitasatospora camelliae</name>
    <dbReference type="NCBI Taxonomy" id="3156397"/>
    <lineage>
        <taxon>Bacteria</taxon>
        <taxon>Bacillati</taxon>
        <taxon>Actinomycetota</taxon>
        <taxon>Actinomycetes</taxon>
        <taxon>Kitasatosporales</taxon>
        <taxon>Streptomycetaceae</taxon>
        <taxon>Kitasatospora</taxon>
    </lineage>
</organism>
<proteinExistence type="predicted"/>
<dbReference type="RefSeq" id="WP_354638938.1">
    <property type="nucleotide sequence ID" value="NZ_CP159872.1"/>
</dbReference>
<evidence type="ECO:0000313" key="2">
    <source>
        <dbReference type="EMBL" id="XCM78779.1"/>
    </source>
</evidence>
<feature type="region of interest" description="Disordered" evidence="1">
    <location>
        <begin position="56"/>
        <end position="86"/>
    </location>
</feature>
<evidence type="ECO:0000256" key="1">
    <source>
        <dbReference type="SAM" id="MobiDB-lite"/>
    </source>
</evidence>
<dbReference type="KEGG" id="kcm:ABWK59_07455"/>
<feature type="compositionally biased region" description="Basic and acidic residues" evidence="1">
    <location>
        <begin position="9"/>
        <end position="32"/>
    </location>
</feature>
<feature type="region of interest" description="Disordered" evidence="1">
    <location>
        <begin position="1"/>
        <end position="41"/>
    </location>
</feature>
<protein>
    <submittedName>
        <fullName evidence="2">Uncharacterized protein</fullName>
    </submittedName>
</protein>
<dbReference type="EMBL" id="CP159872">
    <property type="protein sequence ID" value="XCM78779.1"/>
    <property type="molecule type" value="Genomic_DNA"/>
</dbReference>
<reference evidence="2" key="1">
    <citation type="submission" date="2024-06" db="EMBL/GenBank/DDBJ databases">
        <title>The genome sequences of Kitasatospora sp. strain HUAS MG31.</title>
        <authorList>
            <person name="Mo P."/>
        </authorList>
    </citation>
    <scope>NUCLEOTIDE SEQUENCE</scope>
    <source>
        <strain evidence="2">HUAS MG31</strain>
    </source>
</reference>
<accession>A0AAU8JSN1</accession>
<dbReference type="AlphaFoldDB" id="A0AAU8JSN1"/>
<name>A0AAU8JSN1_9ACTN</name>